<keyword evidence="2" id="KW-0966">Cell projection</keyword>
<dbReference type="RefSeq" id="WP_119135926.1">
    <property type="nucleotide sequence ID" value="NZ_QXXQ01000011.1"/>
</dbReference>
<dbReference type="SUPFAM" id="SSF101801">
    <property type="entry name" value="Surface presentation of antigens (SPOA)"/>
    <property type="match status" value="1"/>
</dbReference>
<dbReference type="Pfam" id="PF01052">
    <property type="entry name" value="FliMN_C"/>
    <property type="match status" value="1"/>
</dbReference>
<keyword evidence="3" id="KW-1185">Reference proteome</keyword>
<dbReference type="Proteomes" id="UP000266649">
    <property type="component" value="Unassembled WGS sequence"/>
</dbReference>
<keyword evidence="2" id="KW-0282">Flagellum</keyword>
<evidence type="ECO:0000259" key="1">
    <source>
        <dbReference type="Pfam" id="PF01052"/>
    </source>
</evidence>
<dbReference type="OrthoDB" id="7824563at2"/>
<keyword evidence="2" id="KW-0969">Cilium</keyword>
<organism evidence="2 3">
    <name type="scientific">Gemmobacter lutimaris</name>
    <dbReference type="NCBI Taxonomy" id="2306023"/>
    <lineage>
        <taxon>Bacteria</taxon>
        <taxon>Pseudomonadati</taxon>
        <taxon>Pseudomonadota</taxon>
        <taxon>Alphaproteobacteria</taxon>
        <taxon>Rhodobacterales</taxon>
        <taxon>Paracoccaceae</taxon>
        <taxon>Gemmobacter</taxon>
    </lineage>
</organism>
<feature type="domain" description="Flagellar motor switch protein FliN-like C-terminal" evidence="1">
    <location>
        <begin position="220"/>
        <end position="288"/>
    </location>
</feature>
<dbReference type="EMBL" id="QXXQ01000011">
    <property type="protein sequence ID" value="RID90667.1"/>
    <property type="molecule type" value="Genomic_DNA"/>
</dbReference>
<name>A0A398BM60_9RHOB</name>
<gene>
    <name evidence="2" type="ORF">D2N39_16785</name>
</gene>
<protein>
    <submittedName>
        <fullName evidence="2">FliM/FliN family flagellar motor switch protein</fullName>
    </submittedName>
</protein>
<sequence>MDQGVIRRKLAGAQAARLPDGGVERALPLALARAAREGPGCDVMISGLTAHRYSLAELLELPPDLALIALLEGPREATGVMILDPGLLAALIEVQTLGHVAPLAADPRRPTRTDAAMVADWVDAVLAALEEALLAEEDLVWTDGYRYASYLDEVRPLALMLEDAPFKVLACELQFTPGRMGRVILALPAEGHGRRPQRKAPMPTPDPMAGPGFSAALADRLAEAEAVVQAVLCRVTVPLAEVLQLGSGAVLPLPGAQIDHIRLEGSDGQTVGQGRLGQNCGMRAVRLTVPAEDQVARPMASAVQVPAMAPALPLTGTG</sequence>
<dbReference type="InterPro" id="IPR001543">
    <property type="entry name" value="FliN-like_C"/>
</dbReference>
<dbReference type="InterPro" id="IPR036429">
    <property type="entry name" value="SpoA-like_sf"/>
</dbReference>
<dbReference type="Gene3D" id="2.30.330.10">
    <property type="entry name" value="SpoA-like"/>
    <property type="match status" value="1"/>
</dbReference>
<evidence type="ECO:0000313" key="2">
    <source>
        <dbReference type="EMBL" id="RID90667.1"/>
    </source>
</evidence>
<dbReference type="AlphaFoldDB" id="A0A398BM60"/>
<evidence type="ECO:0000313" key="3">
    <source>
        <dbReference type="Proteomes" id="UP000266649"/>
    </source>
</evidence>
<accession>A0A398BM60</accession>
<reference evidence="2 3" key="1">
    <citation type="submission" date="2018-09" db="EMBL/GenBank/DDBJ databases">
        <title>Gemmobacter lutimaris sp. nov., a marine bacterium isolated from tidal flat.</title>
        <authorList>
            <person name="Lee D.W."/>
            <person name="Yoo Y."/>
            <person name="Kim J.-J."/>
            <person name="Kim B.S."/>
        </authorList>
    </citation>
    <scope>NUCLEOTIDE SEQUENCE [LARGE SCALE GENOMIC DNA]</scope>
    <source>
        <strain evidence="2 3">YJ-T1-11</strain>
    </source>
</reference>
<comment type="caution">
    <text evidence="2">The sequence shown here is derived from an EMBL/GenBank/DDBJ whole genome shotgun (WGS) entry which is preliminary data.</text>
</comment>
<proteinExistence type="predicted"/>